<proteinExistence type="predicted"/>
<feature type="domain" description="NACHT" evidence="1">
    <location>
        <begin position="2"/>
        <end position="141"/>
    </location>
</feature>
<dbReference type="PANTHER" id="PTHR46844">
    <property type="entry name" value="SLR5058 PROTEIN"/>
    <property type="match status" value="1"/>
</dbReference>
<protein>
    <submittedName>
        <fullName evidence="2">NACHT domain-containing protein</fullName>
    </submittedName>
</protein>
<keyword evidence="3" id="KW-1185">Reference proteome</keyword>
<dbReference type="Proteomes" id="UP001216558">
    <property type="component" value="Unassembled WGS sequence"/>
</dbReference>
<dbReference type="SUPFAM" id="SSF52540">
    <property type="entry name" value="P-loop containing nucleoside triphosphate hydrolases"/>
    <property type="match status" value="1"/>
</dbReference>
<dbReference type="InterPro" id="IPR027417">
    <property type="entry name" value="P-loop_NTPase"/>
</dbReference>
<dbReference type="Pfam" id="PF05729">
    <property type="entry name" value="NACHT"/>
    <property type="match status" value="1"/>
</dbReference>
<evidence type="ECO:0000259" key="1">
    <source>
        <dbReference type="Pfam" id="PF05729"/>
    </source>
</evidence>
<name>A0ABT5JS64_9SPHN</name>
<dbReference type="PANTHER" id="PTHR46844:SF1">
    <property type="entry name" value="SLR5058 PROTEIN"/>
    <property type="match status" value="1"/>
</dbReference>
<evidence type="ECO:0000313" key="2">
    <source>
        <dbReference type="EMBL" id="MDC8755544.1"/>
    </source>
</evidence>
<comment type="caution">
    <text evidence="2">The sequence shown here is derived from an EMBL/GenBank/DDBJ whole genome shotgun (WGS) entry which is preliminary data.</text>
</comment>
<gene>
    <name evidence="2" type="ORF">OIK40_12915</name>
</gene>
<organism evidence="2 3">
    <name type="scientific">Erythrobacter fulvus</name>
    <dbReference type="NCBI Taxonomy" id="2987523"/>
    <lineage>
        <taxon>Bacteria</taxon>
        <taxon>Pseudomonadati</taxon>
        <taxon>Pseudomonadota</taxon>
        <taxon>Alphaproteobacteria</taxon>
        <taxon>Sphingomonadales</taxon>
        <taxon>Erythrobacteraceae</taxon>
        <taxon>Erythrobacter/Porphyrobacter group</taxon>
        <taxon>Erythrobacter</taxon>
    </lineage>
</organism>
<evidence type="ECO:0000313" key="3">
    <source>
        <dbReference type="Proteomes" id="UP001216558"/>
    </source>
</evidence>
<accession>A0ABT5JS64</accession>
<dbReference type="EMBL" id="JAQQXQ010000011">
    <property type="protein sequence ID" value="MDC8755544.1"/>
    <property type="molecule type" value="Genomic_DNA"/>
</dbReference>
<reference evidence="2 3" key="1">
    <citation type="submission" date="2022-10" db="EMBL/GenBank/DDBJ databases">
        <title>Erythrobacter sp. sf7 Genome sequencing.</title>
        <authorList>
            <person name="Park S."/>
        </authorList>
    </citation>
    <scope>NUCLEOTIDE SEQUENCE [LARGE SCALE GENOMIC DNA]</scope>
    <source>
        <strain evidence="3">sf7</strain>
    </source>
</reference>
<dbReference type="InterPro" id="IPR007111">
    <property type="entry name" value="NACHT_NTPase"/>
</dbReference>
<dbReference type="RefSeq" id="WP_273678846.1">
    <property type="nucleotide sequence ID" value="NZ_JAQQXQ010000011.1"/>
</dbReference>
<sequence length="511" mass="59732">MGLAGRGKSVLMRYLALSMYHAPRGKLPLFLELRSLNSLTKKDILHLIHAQYNSGNAVKFDDFLDALSRGYFVILLDGFDEIAPTDRDEVEREILEIRQEYPECPIVVSGRHDERFSSWESFTVLQLSAMTRDQTRLLIEKAEYSEEVKKNFLKRLTSAFFEEHESFLNTPLLAIMLMRTFEEYAEIPSSLHEFYRNAFDTLIRRHDAMKSQFLRATHSGCTAEEFKKVFASFCVLTYSKSAFSFHRDDALNYVSSAIRQQGMNADPSLLLKDLIESICLLHEEGLEISFVHRSFQEYFCAVFLSMSPGGFIERYFETANLRVHDNVLPMLMGICPERVEDEWASDFVEDLIKKYPKQDVSRHTRLFADRYPEWNLHQSSDHRFFSVFESTRLDRCVRILENLYPGNFQKWVRPKSVREVREKESRQIEALINLEGRGVTSLEGLSLFLKEASEKKEVPMFRFSVDPSFEPFFIELLGKNYETTLKGIDSIQKVQRDRRRKGDKFIEELFN</sequence>
<dbReference type="Gene3D" id="3.40.50.300">
    <property type="entry name" value="P-loop containing nucleotide triphosphate hydrolases"/>
    <property type="match status" value="1"/>
</dbReference>